<evidence type="ECO:0000313" key="3">
    <source>
        <dbReference type="Proteomes" id="UP000716291"/>
    </source>
</evidence>
<accession>A0A9P6WTK8</accession>
<reference evidence="2" key="1">
    <citation type="journal article" date="2020" name="Microb. Genom.">
        <title>Genetic diversity of clinical and environmental Mucorales isolates obtained from an investigation of mucormycosis cases among solid organ transplant recipients.</title>
        <authorList>
            <person name="Nguyen M.H."/>
            <person name="Kaul D."/>
            <person name="Muto C."/>
            <person name="Cheng S.J."/>
            <person name="Richter R.A."/>
            <person name="Bruno V.M."/>
            <person name="Liu G."/>
            <person name="Beyhan S."/>
            <person name="Sundermann A.J."/>
            <person name="Mounaud S."/>
            <person name="Pasculle A.W."/>
            <person name="Nierman W.C."/>
            <person name="Driscoll E."/>
            <person name="Cumbie R."/>
            <person name="Clancy C.J."/>
            <person name="Dupont C.L."/>
        </authorList>
    </citation>
    <scope>NUCLEOTIDE SEQUENCE</scope>
    <source>
        <strain evidence="2">GL11</strain>
    </source>
</reference>
<dbReference type="Proteomes" id="UP000716291">
    <property type="component" value="Unassembled WGS sequence"/>
</dbReference>
<comment type="caution">
    <text evidence="2">The sequence shown here is derived from an EMBL/GenBank/DDBJ whole genome shotgun (WGS) entry which is preliminary data.</text>
</comment>
<feature type="compositionally biased region" description="Basic and acidic residues" evidence="1">
    <location>
        <begin position="1"/>
        <end position="11"/>
    </location>
</feature>
<dbReference type="EMBL" id="JAANQT010009209">
    <property type="protein sequence ID" value="KAG1278022.1"/>
    <property type="molecule type" value="Genomic_DNA"/>
</dbReference>
<keyword evidence="3" id="KW-1185">Reference proteome</keyword>
<proteinExistence type="predicted"/>
<feature type="region of interest" description="Disordered" evidence="1">
    <location>
        <begin position="1"/>
        <end position="35"/>
    </location>
</feature>
<organism evidence="2 3">
    <name type="scientific">Rhizopus oryzae</name>
    <name type="common">Mucormycosis agent</name>
    <name type="synonym">Rhizopus arrhizus var. delemar</name>
    <dbReference type="NCBI Taxonomy" id="64495"/>
    <lineage>
        <taxon>Eukaryota</taxon>
        <taxon>Fungi</taxon>
        <taxon>Fungi incertae sedis</taxon>
        <taxon>Mucoromycota</taxon>
        <taxon>Mucoromycotina</taxon>
        <taxon>Mucoromycetes</taxon>
        <taxon>Mucorales</taxon>
        <taxon>Mucorineae</taxon>
        <taxon>Rhizopodaceae</taxon>
        <taxon>Rhizopus</taxon>
    </lineage>
</organism>
<protein>
    <submittedName>
        <fullName evidence="2">Uncharacterized protein</fullName>
    </submittedName>
</protein>
<feature type="compositionally biased region" description="Polar residues" evidence="1">
    <location>
        <begin position="20"/>
        <end position="35"/>
    </location>
</feature>
<sequence length="96" mass="10130">MRENANAHQKIDSTMAMGGTSHSGSVSSQPAANAADTQTAFHTLTAVAFLPCRLTPAYSRCPTWRSTSGMTKTAAIARPRMPDTGSRMATAMIGTR</sequence>
<evidence type="ECO:0000256" key="1">
    <source>
        <dbReference type="SAM" id="MobiDB-lite"/>
    </source>
</evidence>
<name>A0A9P6WTK8_RHIOR</name>
<gene>
    <name evidence="2" type="ORF">G6F64_014678</name>
</gene>
<evidence type="ECO:0000313" key="2">
    <source>
        <dbReference type="EMBL" id="KAG1278022.1"/>
    </source>
</evidence>
<dbReference type="AlphaFoldDB" id="A0A9P6WTK8"/>